<feature type="transmembrane region" description="Helical" evidence="5">
    <location>
        <begin position="221"/>
        <end position="240"/>
    </location>
</feature>
<dbReference type="PANTHER" id="PTHR37422:SF13">
    <property type="entry name" value="LIPOPOLYSACCHARIDE BIOSYNTHESIS PROTEIN PA4999-RELATED"/>
    <property type="match status" value="1"/>
</dbReference>
<evidence type="ECO:0000256" key="1">
    <source>
        <dbReference type="ARBA" id="ARBA00004141"/>
    </source>
</evidence>
<feature type="transmembrane region" description="Helical" evidence="5">
    <location>
        <begin position="116"/>
        <end position="134"/>
    </location>
</feature>
<evidence type="ECO:0000313" key="8">
    <source>
        <dbReference type="Proteomes" id="UP000741013"/>
    </source>
</evidence>
<evidence type="ECO:0000256" key="2">
    <source>
        <dbReference type="ARBA" id="ARBA00022692"/>
    </source>
</evidence>
<evidence type="ECO:0000256" key="5">
    <source>
        <dbReference type="SAM" id="Phobius"/>
    </source>
</evidence>
<keyword evidence="3 5" id="KW-1133">Transmembrane helix</keyword>
<feature type="transmembrane region" description="Helical" evidence="5">
    <location>
        <begin position="178"/>
        <end position="195"/>
    </location>
</feature>
<dbReference type="RefSeq" id="WP_209665903.1">
    <property type="nucleotide sequence ID" value="NZ_JAGGMS010000001.1"/>
</dbReference>
<dbReference type="Proteomes" id="UP000741013">
    <property type="component" value="Unassembled WGS sequence"/>
</dbReference>
<dbReference type="InterPro" id="IPR007016">
    <property type="entry name" value="O-antigen_ligase-rel_domated"/>
</dbReference>
<keyword evidence="8" id="KW-1185">Reference proteome</keyword>
<dbReference type="PANTHER" id="PTHR37422">
    <property type="entry name" value="TEICHURONIC ACID BIOSYNTHESIS PROTEIN TUAE"/>
    <property type="match status" value="1"/>
</dbReference>
<comment type="subcellular location">
    <subcellularLocation>
        <location evidence="1">Membrane</location>
        <topology evidence="1">Multi-pass membrane protein</topology>
    </subcellularLocation>
</comment>
<keyword evidence="7" id="KW-0436">Ligase</keyword>
<evidence type="ECO:0000256" key="4">
    <source>
        <dbReference type="ARBA" id="ARBA00023136"/>
    </source>
</evidence>
<comment type="caution">
    <text evidence="7">The sequence shown here is derived from an EMBL/GenBank/DDBJ whole genome shotgun (WGS) entry which is preliminary data.</text>
</comment>
<evidence type="ECO:0000259" key="6">
    <source>
        <dbReference type="Pfam" id="PF04932"/>
    </source>
</evidence>
<feature type="transmembrane region" description="Helical" evidence="5">
    <location>
        <begin position="65"/>
        <end position="83"/>
    </location>
</feature>
<proteinExistence type="predicted"/>
<name>A0ABS4PT61_9PSEU</name>
<dbReference type="InterPro" id="IPR051533">
    <property type="entry name" value="WaaL-like"/>
</dbReference>
<gene>
    <name evidence="7" type="ORF">JOM49_004146</name>
</gene>
<feature type="domain" description="O-antigen ligase-related" evidence="6">
    <location>
        <begin position="182"/>
        <end position="325"/>
    </location>
</feature>
<feature type="transmembrane region" description="Helical" evidence="5">
    <location>
        <begin position="89"/>
        <end position="109"/>
    </location>
</feature>
<keyword evidence="4 5" id="KW-0472">Membrane</keyword>
<evidence type="ECO:0000313" key="7">
    <source>
        <dbReference type="EMBL" id="MBP2182620.1"/>
    </source>
</evidence>
<feature type="transmembrane region" description="Helical" evidence="5">
    <location>
        <begin position="154"/>
        <end position="171"/>
    </location>
</feature>
<feature type="transmembrane region" description="Helical" evidence="5">
    <location>
        <begin position="316"/>
        <end position="335"/>
    </location>
</feature>
<reference evidence="7 8" key="1">
    <citation type="submission" date="2021-03" db="EMBL/GenBank/DDBJ databases">
        <title>Sequencing the genomes of 1000 actinobacteria strains.</title>
        <authorList>
            <person name="Klenk H.-P."/>
        </authorList>
    </citation>
    <scope>NUCLEOTIDE SEQUENCE [LARGE SCALE GENOMIC DNA]</scope>
    <source>
        <strain evidence="7 8">DSM 45510</strain>
    </source>
</reference>
<feature type="transmembrane region" description="Helical" evidence="5">
    <location>
        <begin position="36"/>
        <end position="53"/>
    </location>
</feature>
<evidence type="ECO:0000256" key="3">
    <source>
        <dbReference type="ARBA" id="ARBA00022989"/>
    </source>
</evidence>
<dbReference type="EMBL" id="JAGGMS010000001">
    <property type="protein sequence ID" value="MBP2182620.1"/>
    <property type="molecule type" value="Genomic_DNA"/>
</dbReference>
<sequence length="402" mass="42211">MNDAGTGTRLLRVLACSTVALAPVEGYLIAVHPHLAKVPVVLLAVVWAVVRVRARQAPVPHPVHLVLLVLTATVLAAAAVHVAEPFALAYTLRWLPFVLTTVILIDLVSREVPIRALLAAAVAGAVVAGGGALYSLVVEGRTRASGPMTDPNDLSYVLVAAVPLVVALVPEERRRGRAVAVLAAVVLIAGAAATFSRGGGLALLAATIWLVARRAVPVRVLAGVGAVVLGLGAVAAWFSGTELARASSEKAFIAQSNVDTRELRWQVAARMLADSPVFGTGPGGFRSEYTPVSRLAEIGEQTPVAHNMYLEVGAELGLPGLLAFFGVLAVAGLATERALRHGADRRLVVPLQASLLAVLVASIFLSQQYYLALWFVVALACAAELMTRRRETVEHARPARDQ</sequence>
<dbReference type="GO" id="GO:0016874">
    <property type="term" value="F:ligase activity"/>
    <property type="evidence" value="ECO:0007669"/>
    <property type="project" value="UniProtKB-KW"/>
</dbReference>
<dbReference type="Pfam" id="PF04932">
    <property type="entry name" value="Wzy_C"/>
    <property type="match status" value="1"/>
</dbReference>
<protein>
    <submittedName>
        <fullName evidence="7">O-antigen ligase</fullName>
    </submittedName>
</protein>
<organism evidence="7 8">
    <name type="scientific">Amycolatopsis magusensis</name>
    <dbReference type="NCBI Taxonomy" id="882444"/>
    <lineage>
        <taxon>Bacteria</taxon>
        <taxon>Bacillati</taxon>
        <taxon>Actinomycetota</taxon>
        <taxon>Actinomycetes</taxon>
        <taxon>Pseudonocardiales</taxon>
        <taxon>Pseudonocardiaceae</taxon>
        <taxon>Amycolatopsis</taxon>
    </lineage>
</organism>
<keyword evidence="2 5" id="KW-0812">Transmembrane</keyword>
<accession>A0ABS4PT61</accession>